<dbReference type="Gene3D" id="3.10.28.10">
    <property type="entry name" value="Homing endonucleases"/>
    <property type="match status" value="1"/>
</dbReference>
<keyword evidence="6" id="KW-0067">ATP-binding</keyword>
<evidence type="ECO:0000313" key="12">
    <source>
        <dbReference type="EMBL" id="QHT16201.1"/>
    </source>
</evidence>
<evidence type="ECO:0000256" key="1">
    <source>
        <dbReference type="ARBA" id="ARBA00010406"/>
    </source>
</evidence>
<dbReference type="UniPathway" id="UPA00326"/>
<dbReference type="InterPro" id="IPR039718">
    <property type="entry name" value="Rrm1"/>
</dbReference>
<dbReference type="InterPro" id="IPR000788">
    <property type="entry name" value="RNR_lg_C"/>
</dbReference>
<name>A0A6C0DIE5_9ZZZZ</name>
<dbReference type="PANTHER" id="PTHR11573:SF6">
    <property type="entry name" value="RIBONUCLEOSIDE-DIPHOSPHATE REDUCTASE LARGE SUBUNIT"/>
    <property type="match status" value="1"/>
</dbReference>
<dbReference type="SUPFAM" id="SSF51998">
    <property type="entry name" value="PFL-like glycyl radical enzymes"/>
    <property type="match status" value="2"/>
</dbReference>
<evidence type="ECO:0000256" key="2">
    <source>
        <dbReference type="ARBA" id="ARBA00012274"/>
    </source>
</evidence>
<dbReference type="GO" id="GO:0005524">
    <property type="term" value="F:ATP binding"/>
    <property type="evidence" value="ECO:0007669"/>
    <property type="project" value="UniProtKB-KW"/>
</dbReference>
<dbReference type="PRINTS" id="PR01183">
    <property type="entry name" value="RIBORDTASEM1"/>
</dbReference>
<keyword evidence="9" id="KW-0215">Deoxyribonucleotide synthesis</keyword>
<dbReference type="GO" id="GO:0004519">
    <property type="term" value="F:endonuclease activity"/>
    <property type="evidence" value="ECO:0007669"/>
    <property type="project" value="InterPro"/>
</dbReference>
<dbReference type="Pfam" id="PF02867">
    <property type="entry name" value="Ribonuc_red_lgC"/>
    <property type="match status" value="2"/>
</dbReference>
<dbReference type="SMART" id="SM00306">
    <property type="entry name" value="HintN"/>
    <property type="match status" value="1"/>
</dbReference>
<keyword evidence="4" id="KW-0547">Nucleotide-binding</keyword>
<dbReference type="PROSITE" id="PS50817">
    <property type="entry name" value="INTEIN_N_TER"/>
    <property type="match status" value="1"/>
</dbReference>
<evidence type="ECO:0000256" key="5">
    <source>
        <dbReference type="ARBA" id="ARBA00022813"/>
    </source>
</evidence>
<dbReference type="GO" id="GO:0016539">
    <property type="term" value="P:intein-mediated protein splicing"/>
    <property type="evidence" value="ECO:0007669"/>
    <property type="project" value="InterPro"/>
</dbReference>
<dbReference type="Pfam" id="PF03477">
    <property type="entry name" value="ATP-cone"/>
    <property type="match status" value="1"/>
</dbReference>
<dbReference type="SUPFAM" id="SSF51294">
    <property type="entry name" value="Hedgehog/intein (Hint) domain"/>
    <property type="match status" value="1"/>
</dbReference>
<dbReference type="EC" id="1.17.4.1" evidence="2"/>
<evidence type="ECO:0000256" key="7">
    <source>
        <dbReference type="ARBA" id="ARBA00023000"/>
    </source>
</evidence>
<dbReference type="Pfam" id="PF00317">
    <property type="entry name" value="Ribonuc_red_lgN"/>
    <property type="match status" value="1"/>
</dbReference>
<keyword evidence="5" id="KW-0068">Autocatalytic cleavage</keyword>
<feature type="domain" description="DOD-type homing endonuclease" evidence="10">
    <location>
        <begin position="428"/>
        <end position="561"/>
    </location>
</feature>
<evidence type="ECO:0000259" key="10">
    <source>
        <dbReference type="PROSITE" id="PS50819"/>
    </source>
</evidence>
<protein>
    <recommendedName>
        <fullName evidence="2">ribonucleoside-diphosphate reductase</fullName>
        <ecNumber evidence="2">1.17.4.1</ecNumber>
    </recommendedName>
</protein>
<dbReference type="Pfam" id="PF14528">
    <property type="entry name" value="LAGLIDADG_3"/>
    <property type="match status" value="1"/>
</dbReference>
<feature type="domain" description="ATP-cone" evidence="11">
    <location>
        <begin position="7"/>
        <end position="97"/>
    </location>
</feature>
<evidence type="ECO:0000259" key="11">
    <source>
        <dbReference type="PROSITE" id="PS51161"/>
    </source>
</evidence>
<dbReference type="Gene3D" id="2.170.16.10">
    <property type="entry name" value="Hedgehog/Intein (Hint) domain"/>
    <property type="match status" value="1"/>
</dbReference>
<keyword evidence="8" id="KW-0560">Oxidoreductase</keyword>
<evidence type="ECO:0000256" key="6">
    <source>
        <dbReference type="ARBA" id="ARBA00022840"/>
    </source>
</evidence>
<accession>A0A6C0DIE5</accession>
<keyword evidence="7" id="KW-0651">Protein splicing</keyword>
<dbReference type="PROSITE" id="PS50819">
    <property type="entry name" value="INTEIN_ENDONUCLEASE"/>
    <property type="match status" value="1"/>
</dbReference>
<dbReference type="PANTHER" id="PTHR11573">
    <property type="entry name" value="RIBONUCLEOSIDE-DIPHOSPHATE REDUCTASE LARGE CHAIN"/>
    <property type="match status" value="1"/>
</dbReference>
<evidence type="ECO:0000256" key="4">
    <source>
        <dbReference type="ARBA" id="ARBA00022741"/>
    </source>
</evidence>
<proteinExistence type="inferred from homology"/>
<comment type="similarity">
    <text evidence="1">Belongs to the ribonucleoside diphosphate reductase large chain family.</text>
</comment>
<evidence type="ECO:0000256" key="8">
    <source>
        <dbReference type="ARBA" id="ARBA00023002"/>
    </source>
</evidence>
<dbReference type="Gene3D" id="3.20.70.20">
    <property type="match status" value="2"/>
</dbReference>
<dbReference type="InterPro" id="IPR006141">
    <property type="entry name" value="Intein_N"/>
</dbReference>
<dbReference type="GO" id="GO:0009263">
    <property type="term" value="P:deoxyribonucleotide biosynthetic process"/>
    <property type="evidence" value="ECO:0007669"/>
    <property type="project" value="UniProtKB-KW"/>
</dbReference>
<dbReference type="InterPro" id="IPR004860">
    <property type="entry name" value="LAGLIDADG_dom"/>
</dbReference>
<dbReference type="InterPro" id="IPR008926">
    <property type="entry name" value="RNR_R1-su_N"/>
</dbReference>
<dbReference type="GO" id="GO:0005971">
    <property type="term" value="C:ribonucleoside-diphosphate reductase complex"/>
    <property type="evidence" value="ECO:0007669"/>
    <property type="project" value="TreeGrafter"/>
</dbReference>
<dbReference type="PROSITE" id="PS00089">
    <property type="entry name" value="RIBORED_LARGE"/>
    <property type="match status" value="1"/>
</dbReference>
<dbReference type="InterPro" id="IPR004042">
    <property type="entry name" value="Intein_endonuc_central"/>
</dbReference>
<dbReference type="InterPro" id="IPR036844">
    <property type="entry name" value="Hint_dom_sf"/>
</dbReference>
<dbReference type="EMBL" id="MN739617">
    <property type="protein sequence ID" value="QHT16201.1"/>
    <property type="molecule type" value="Genomic_DNA"/>
</dbReference>
<dbReference type="InterPro" id="IPR013509">
    <property type="entry name" value="RNR_lsu_N"/>
</dbReference>
<dbReference type="AlphaFoldDB" id="A0A6C0DIE5"/>
<keyword evidence="3" id="KW-0021">Allosteric enzyme</keyword>
<dbReference type="PROSITE" id="PS51161">
    <property type="entry name" value="ATP_CONE"/>
    <property type="match status" value="1"/>
</dbReference>
<dbReference type="InterPro" id="IPR027434">
    <property type="entry name" value="Homing_endonucl"/>
</dbReference>
<dbReference type="InterPro" id="IPR005144">
    <property type="entry name" value="ATP-cone_dom"/>
</dbReference>
<dbReference type="GO" id="GO:0004748">
    <property type="term" value="F:ribonucleoside-diphosphate reductase activity, thioredoxin disulfide as acceptor"/>
    <property type="evidence" value="ECO:0007669"/>
    <property type="project" value="UniProtKB-EC"/>
</dbReference>
<dbReference type="SUPFAM" id="SSF55608">
    <property type="entry name" value="Homing endonucleases"/>
    <property type="match status" value="1"/>
</dbReference>
<sequence length="1189" mass="137211">MSNNNEMRVTKRDGNLEEMSFDKILNRVKKLGQEVGIQINYSSLVMKVIDQLFDKIETTQIDELAAEQCASISTQHPDYGVLASRILISNHQKNTEASFSKTMQNLYEFKNVHGLHKPLIAEYIWKFIEMNAQEIDNMIDHNRDYLIDFFGFKTLERAYLFRIQSRVVERIQHMWMRVSIGIHCSSKNTEETLKLIKESYDSMSLQYFTHATPTLFNAATPRPQLSSCFLVAMEEDSLNGIYNTLKDCAMISKWAGGIGLHIHNLRGKGSFIQGTNGTSNGIVPMLRVFNNTARYVDQCLEPNTIVYTKRGPIPIKNIVIGDKVITDDGNTYSIRKVLDYEYFGDVYKLDIKHTLYPLIATDMHPLWVIKNNTYYQTKFTHIIHSLEKKLIQPEFIEIKNINKHDFVGFPIPKYEKDISHYSEDDCRMYGILLGDGNISSVNNLAYVSLNKDTKKDTMIFVENYLSKLNIHITYSYKDDKNVRLVWSRNNLFKFTYEMLYDENKEKYLLPNMLHLSKQKILNIIKGILETDGNVSNHQICLEITSQSIVEGIKYMLLRLGILSCGTIRNRIGQGHTTKYGKFIETKKISYVLLIPKKPIICSLFENKNIIPGEIFTFFEYEDYLFSIVKDNELVENYCGRVIDIEVDNDDHHNFLTHNGLVKNGGGKRNGSFAIYLEPWHPDIEDFLDMRKNHGDEEMRARDLFYALWVPDLFMERVKTNDKWCLFCPNECPGLSDVYGDKFVELYNQYENSGCARKTVNARDLWFKILDAQMETGTPYLLFKDAANLKSNQQNIGTIKSSNLCCEILEYSDEKETAVCNLASIALPSFVNQETKAFNYEKLHEVVKVVTDNLNKVIDVNFYPTEKTKRSNMLHRPIGIGVQGLADTFILMNISFHSEEAKIANKLIFETIYHAALEKSNELALKIKEKYSDQYDFTEADDSKMIYETTYTNGLKYGLKPGHIGAYQSFEGSPASKGILQFDMWCVEPTPGRYDWGSLKQSIVDHGLRNSLLVAPMPTASTSQILGFNECFEPFTSNLYSRRTLAGEFVVVNKYLMKELIELGFWNDDIKNNIIANKGSIQQLTMLPEHIRNKYKIVWEIPMRHIIDMAADRGAFICQSQSMNLWVEDPNYNTLTSMHFYSWKKGLKTGIYYLRRKAKHQAQQFTIEPELNKNPNYGSENDEICEMCSA</sequence>
<organism evidence="12">
    <name type="scientific">viral metagenome</name>
    <dbReference type="NCBI Taxonomy" id="1070528"/>
    <lineage>
        <taxon>unclassified sequences</taxon>
        <taxon>metagenomes</taxon>
        <taxon>organismal metagenomes</taxon>
    </lineage>
</organism>
<dbReference type="InterPro" id="IPR003587">
    <property type="entry name" value="Hint_dom_N"/>
</dbReference>
<evidence type="ECO:0000256" key="3">
    <source>
        <dbReference type="ARBA" id="ARBA00022533"/>
    </source>
</evidence>
<dbReference type="InterPro" id="IPR013346">
    <property type="entry name" value="NrdE_NrdA_C"/>
</dbReference>
<reference evidence="12" key="1">
    <citation type="journal article" date="2020" name="Nature">
        <title>Giant virus diversity and host interactions through global metagenomics.</title>
        <authorList>
            <person name="Schulz F."/>
            <person name="Roux S."/>
            <person name="Paez-Espino D."/>
            <person name="Jungbluth S."/>
            <person name="Walsh D.A."/>
            <person name="Denef V.J."/>
            <person name="McMahon K.D."/>
            <person name="Konstantinidis K.T."/>
            <person name="Eloe-Fadrosh E.A."/>
            <person name="Kyrpides N.C."/>
            <person name="Woyke T."/>
        </authorList>
    </citation>
    <scope>NUCLEOTIDE SEQUENCE</scope>
    <source>
        <strain evidence="12">GVMAG-M-3300023174-182</strain>
    </source>
</reference>
<evidence type="ECO:0000256" key="9">
    <source>
        <dbReference type="ARBA" id="ARBA00023116"/>
    </source>
</evidence>
<dbReference type="SUPFAM" id="SSF48168">
    <property type="entry name" value="R1 subunit of ribonucleotide reductase, N-terminal domain"/>
    <property type="match status" value="1"/>
</dbReference>